<dbReference type="GO" id="GO:0005524">
    <property type="term" value="F:ATP binding"/>
    <property type="evidence" value="ECO:0007669"/>
    <property type="project" value="UniProtKB-KW"/>
</dbReference>
<proteinExistence type="inferred from homology"/>
<dbReference type="Gene3D" id="3.40.50.300">
    <property type="entry name" value="P-loop containing nucleotide triphosphate hydrolases"/>
    <property type="match status" value="1"/>
</dbReference>
<evidence type="ECO:0000256" key="7">
    <source>
        <dbReference type="ARBA" id="ARBA00022840"/>
    </source>
</evidence>
<dbReference type="SUPFAM" id="SSF52540">
    <property type="entry name" value="P-loop containing nucleoside triphosphate hydrolases"/>
    <property type="match status" value="1"/>
</dbReference>
<dbReference type="EC" id="2.7.1.12" evidence="3 10"/>
<comment type="caution">
    <text evidence="11">The sequence shown here is derived from an EMBL/GenBank/DDBJ whole genome shotgun (WGS) entry which is preliminary data.</text>
</comment>
<evidence type="ECO:0000313" key="11">
    <source>
        <dbReference type="EMBL" id="NHN55341.1"/>
    </source>
</evidence>
<comment type="catalytic activity">
    <reaction evidence="9 10">
        <text>D-gluconate + ATP = 6-phospho-D-gluconate + ADP + H(+)</text>
        <dbReference type="Rhea" id="RHEA:19433"/>
        <dbReference type="ChEBI" id="CHEBI:15378"/>
        <dbReference type="ChEBI" id="CHEBI:18391"/>
        <dbReference type="ChEBI" id="CHEBI:30616"/>
        <dbReference type="ChEBI" id="CHEBI:58759"/>
        <dbReference type="ChEBI" id="CHEBI:456216"/>
        <dbReference type="EC" id="2.7.1.12"/>
    </reaction>
</comment>
<evidence type="ECO:0000256" key="4">
    <source>
        <dbReference type="ARBA" id="ARBA00022679"/>
    </source>
</evidence>
<evidence type="ECO:0000256" key="6">
    <source>
        <dbReference type="ARBA" id="ARBA00022777"/>
    </source>
</evidence>
<dbReference type="RefSeq" id="WP_166194671.1">
    <property type="nucleotide sequence ID" value="NZ_JAAOIV010000003.1"/>
</dbReference>
<protein>
    <recommendedName>
        <fullName evidence="3 10">Gluconokinase</fullName>
        <ecNumber evidence="3 10">2.7.1.12</ecNumber>
    </recommendedName>
</protein>
<dbReference type="NCBIfam" id="TIGR01313">
    <property type="entry name" value="therm_gnt_kin"/>
    <property type="match status" value="1"/>
</dbReference>
<keyword evidence="12" id="KW-1185">Reference proteome</keyword>
<evidence type="ECO:0000256" key="10">
    <source>
        <dbReference type="RuleBase" id="RU363066"/>
    </source>
</evidence>
<reference evidence="11" key="1">
    <citation type="submission" date="2020-03" db="EMBL/GenBank/DDBJ databases">
        <title>Draft sequencing of Calidifontibacter sp. DB0510.</title>
        <authorList>
            <person name="Kim D.-U."/>
        </authorList>
    </citation>
    <scope>NUCLEOTIDE SEQUENCE</scope>
    <source>
        <strain evidence="11">DB0510</strain>
    </source>
</reference>
<keyword evidence="4 10" id="KW-0808">Transferase</keyword>
<evidence type="ECO:0000313" key="12">
    <source>
        <dbReference type="Proteomes" id="UP000744769"/>
    </source>
</evidence>
<name>A0A967AYF9_9MICO</name>
<comment type="pathway">
    <text evidence="1">Carbohydrate acid metabolism.</text>
</comment>
<evidence type="ECO:0000256" key="5">
    <source>
        <dbReference type="ARBA" id="ARBA00022741"/>
    </source>
</evidence>
<comment type="similarity">
    <text evidence="2 10">Belongs to the gluconokinase GntK/GntV family.</text>
</comment>
<keyword evidence="7 10" id="KW-0067">ATP-binding</keyword>
<evidence type="ECO:0000256" key="8">
    <source>
        <dbReference type="ARBA" id="ARBA00023064"/>
    </source>
</evidence>
<keyword evidence="6 10" id="KW-0418">Kinase</keyword>
<dbReference type="InterPro" id="IPR006001">
    <property type="entry name" value="Therm_gnt_kin"/>
</dbReference>
<dbReference type="FunFam" id="3.40.50.300:FF:000522">
    <property type="entry name" value="Gluconokinase"/>
    <property type="match status" value="1"/>
</dbReference>
<dbReference type="CDD" id="cd02021">
    <property type="entry name" value="GntK"/>
    <property type="match status" value="1"/>
</dbReference>
<evidence type="ECO:0000256" key="3">
    <source>
        <dbReference type="ARBA" id="ARBA00012054"/>
    </source>
</evidence>
<dbReference type="EMBL" id="JAAOIV010000003">
    <property type="protein sequence ID" value="NHN55341.1"/>
    <property type="molecule type" value="Genomic_DNA"/>
</dbReference>
<keyword evidence="8" id="KW-0311">Gluconate utilization</keyword>
<dbReference type="GO" id="GO:0019521">
    <property type="term" value="P:D-gluconate metabolic process"/>
    <property type="evidence" value="ECO:0007669"/>
    <property type="project" value="UniProtKB-KW"/>
</dbReference>
<evidence type="ECO:0000256" key="9">
    <source>
        <dbReference type="ARBA" id="ARBA00048090"/>
    </source>
</evidence>
<organism evidence="11 12">
    <name type="scientific">Metallococcus carri</name>
    <dbReference type="NCBI Taxonomy" id="1656884"/>
    <lineage>
        <taxon>Bacteria</taxon>
        <taxon>Bacillati</taxon>
        <taxon>Actinomycetota</taxon>
        <taxon>Actinomycetes</taxon>
        <taxon>Micrococcales</taxon>
        <taxon>Dermacoccaceae</taxon>
        <taxon>Metallococcus</taxon>
    </lineage>
</organism>
<dbReference type="PANTHER" id="PTHR43442:SF3">
    <property type="entry name" value="GLUCONOKINASE-RELATED"/>
    <property type="match status" value="1"/>
</dbReference>
<dbReference type="InterPro" id="IPR027417">
    <property type="entry name" value="P-loop_NTPase"/>
</dbReference>
<evidence type="ECO:0000256" key="2">
    <source>
        <dbReference type="ARBA" id="ARBA00008420"/>
    </source>
</evidence>
<gene>
    <name evidence="11" type="ORF">G9U51_06025</name>
</gene>
<dbReference type="Proteomes" id="UP000744769">
    <property type="component" value="Unassembled WGS sequence"/>
</dbReference>
<dbReference type="GO" id="GO:0046316">
    <property type="term" value="F:gluconokinase activity"/>
    <property type="evidence" value="ECO:0007669"/>
    <property type="project" value="UniProtKB-EC"/>
</dbReference>
<keyword evidence="5 10" id="KW-0547">Nucleotide-binding</keyword>
<dbReference type="GO" id="GO:0005737">
    <property type="term" value="C:cytoplasm"/>
    <property type="evidence" value="ECO:0007669"/>
    <property type="project" value="TreeGrafter"/>
</dbReference>
<evidence type="ECO:0000256" key="1">
    <source>
        <dbReference type="ARBA" id="ARBA00004761"/>
    </source>
</evidence>
<sequence>MAAANNVSVQSIIVMGVSGSGKTTLAEGIARRLGWMYAEGDDFHPAANVAKMRAGIPLTDEDRWPWLRQIGEWITQQEKSGRSAVITCSALKRSYRDLLRENRPGVRFLYLDVPREVLAQRLAERKGHYMPASLLDSQLDTLEALQPDEPGVVVRAHGSPEDALNDALAALGLD</sequence>
<dbReference type="PANTHER" id="PTHR43442">
    <property type="entry name" value="GLUCONOKINASE-RELATED"/>
    <property type="match status" value="1"/>
</dbReference>
<dbReference type="AlphaFoldDB" id="A0A967AYF9"/>
<dbReference type="Pfam" id="PF13671">
    <property type="entry name" value="AAA_33"/>
    <property type="match status" value="1"/>
</dbReference>
<accession>A0A967AYF9</accession>